<name>A0ABT2DRK0_9BACI</name>
<evidence type="ECO:0000313" key="1">
    <source>
        <dbReference type="EMBL" id="MCS1397518.1"/>
    </source>
</evidence>
<comment type="caution">
    <text evidence="1">The sequence shown here is derived from an EMBL/GenBank/DDBJ whole genome shotgun (WGS) entry which is preliminary data.</text>
</comment>
<sequence>MGIEKVKIYLCKENEELFSEKDTWHEKECNCKTVHYATAEVGKELKWSNGAEWGKIHHPHLGEVMTYWNPERPCYDTWTAPVINEDGEIICYRFDQDEGHWALDEGCENLGLYNGIDTCKFS</sequence>
<dbReference type="RefSeq" id="WP_012295307.1">
    <property type="nucleotide sequence ID" value="NZ_JANTOO010000014.1"/>
</dbReference>
<reference evidence="1 2" key="1">
    <citation type="submission" date="2022-08" db="EMBL/GenBank/DDBJ databases">
        <title>Lysinibacillus sequencing.</title>
        <authorList>
            <person name="Dunlap C."/>
        </authorList>
    </citation>
    <scope>NUCLEOTIDE SEQUENCE [LARGE SCALE GENOMIC DNA]</scope>
    <source>
        <strain evidence="1 2">PB211</strain>
    </source>
</reference>
<gene>
    <name evidence="1" type="ORF">NXZ79_15915</name>
</gene>
<evidence type="ECO:0000313" key="2">
    <source>
        <dbReference type="Proteomes" id="UP001525021"/>
    </source>
</evidence>
<dbReference type="EMBL" id="JANTOO010000014">
    <property type="protein sequence ID" value="MCS1397518.1"/>
    <property type="molecule type" value="Genomic_DNA"/>
</dbReference>
<proteinExistence type="predicted"/>
<evidence type="ECO:0008006" key="3">
    <source>
        <dbReference type="Google" id="ProtNLM"/>
    </source>
</evidence>
<accession>A0ABT2DRK0</accession>
<keyword evidence="2" id="KW-1185">Reference proteome</keyword>
<dbReference type="Proteomes" id="UP001525021">
    <property type="component" value="Unassembled WGS sequence"/>
</dbReference>
<protein>
    <recommendedName>
        <fullName evidence="3">YopX protein domain-containing protein</fullName>
    </recommendedName>
</protein>
<organism evidence="1 2">
    <name type="scientific">Lysinibacillus pinottii</name>
    <dbReference type="NCBI Taxonomy" id="2973932"/>
    <lineage>
        <taxon>Bacteria</taxon>
        <taxon>Bacillati</taxon>
        <taxon>Bacillota</taxon>
        <taxon>Bacilli</taxon>
        <taxon>Bacillales</taxon>
        <taxon>Bacillaceae</taxon>
        <taxon>Lysinibacillus</taxon>
    </lineage>
</organism>